<name>A0ABY5S5W7_9BACL</name>
<dbReference type="Gene3D" id="3.40.50.150">
    <property type="entry name" value="Vaccinia Virus protein VP39"/>
    <property type="match status" value="1"/>
</dbReference>
<keyword evidence="2" id="KW-0808">Transferase</keyword>
<dbReference type="SUPFAM" id="SSF53335">
    <property type="entry name" value="S-adenosyl-L-methionine-dependent methyltransferases"/>
    <property type="match status" value="1"/>
</dbReference>
<gene>
    <name evidence="2" type="ORF">L1F29_28370</name>
</gene>
<dbReference type="EMBL" id="CP091430">
    <property type="protein sequence ID" value="UVI29302.1"/>
    <property type="molecule type" value="Genomic_DNA"/>
</dbReference>
<protein>
    <submittedName>
        <fullName evidence="2">Class I SAM-dependent methyltransferase</fullName>
    </submittedName>
</protein>
<dbReference type="InterPro" id="IPR029063">
    <property type="entry name" value="SAM-dependent_MTases_sf"/>
</dbReference>
<dbReference type="RefSeq" id="WP_258385391.1">
    <property type="nucleotide sequence ID" value="NZ_CP091430.1"/>
</dbReference>
<dbReference type="GO" id="GO:0032259">
    <property type="term" value="P:methylation"/>
    <property type="evidence" value="ECO:0007669"/>
    <property type="project" value="UniProtKB-KW"/>
</dbReference>
<sequence>MEIKRIIDRAYDFEEEQQQALDEGRITEEEWYEIKTAHFTEHYLSADNPRAQSGHGGDEQHYFHNHFMLMDTMTKSGTFIDVGCANGHLIESLHQWITALNRIQIDFYGLDISEGLIELARKRLPDWKDKFTIGNAFGWAPEKKFDYVCVKELAYVPRNKRKAFFEHLYLHYVADQGRLILGPCSEEKASRETEDQLISWGYTPSGYIERSHNRSVHVARRVFYFDKKG</sequence>
<dbReference type="InterPro" id="IPR041698">
    <property type="entry name" value="Methyltransf_25"/>
</dbReference>
<accession>A0ABY5S5W7</accession>
<dbReference type="Proteomes" id="UP001057877">
    <property type="component" value="Chromosome"/>
</dbReference>
<organism evidence="2 3">
    <name type="scientific">Paenibacillus spongiae</name>
    <dbReference type="NCBI Taxonomy" id="2909671"/>
    <lineage>
        <taxon>Bacteria</taxon>
        <taxon>Bacillati</taxon>
        <taxon>Bacillota</taxon>
        <taxon>Bacilli</taxon>
        <taxon>Bacillales</taxon>
        <taxon>Paenibacillaceae</taxon>
        <taxon>Paenibacillus</taxon>
    </lineage>
</organism>
<dbReference type="Pfam" id="PF13649">
    <property type="entry name" value="Methyltransf_25"/>
    <property type="match status" value="1"/>
</dbReference>
<evidence type="ECO:0000313" key="2">
    <source>
        <dbReference type="EMBL" id="UVI29302.1"/>
    </source>
</evidence>
<keyword evidence="2" id="KW-0489">Methyltransferase</keyword>
<feature type="domain" description="Methyltransferase" evidence="1">
    <location>
        <begin position="80"/>
        <end position="169"/>
    </location>
</feature>
<dbReference type="CDD" id="cd02440">
    <property type="entry name" value="AdoMet_MTases"/>
    <property type="match status" value="1"/>
</dbReference>
<dbReference type="GO" id="GO:0008168">
    <property type="term" value="F:methyltransferase activity"/>
    <property type="evidence" value="ECO:0007669"/>
    <property type="project" value="UniProtKB-KW"/>
</dbReference>
<reference evidence="2" key="1">
    <citation type="submission" date="2022-01" db="EMBL/GenBank/DDBJ databases">
        <title>Paenibacillus spongiae sp. nov., isolated from marine sponge.</title>
        <authorList>
            <person name="Li Z."/>
            <person name="Zhang M."/>
        </authorList>
    </citation>
    <scope>NUCLEOTIDE SEQUENCE</scope>
    <source>
        <strain evidence="2">PHS-Z3</strain>
    </source>
</reference>
<evidence type="ECO:0000259" key="1">
    <source>
        <dbReference type="Pfam" id="PF13649"/>
    </source>
</evidence>
<keyword evidence="3" id="KW-1185">Reference proteome</keyword>
<proteinExistence type="predicted"/>
<evidence type="ECO:0000313" key="3">
    <source>
        <dbReference type="Proteomes" id="UP001057877"/>
    </source>
</evidence>